<dbReference type="AlphaFoldDB" id="A0AAD5WDD3"/>
<dbReference type="Proteomes" id="UP001196413">
    <property type="component" value="Unassembled WGS sequence"/>
</dbReference>
<evidence type="ECO:0000313" key="4">
    <source>
        <dbReference type="Proteomes" id="UP001196413"/>
    </source>
</evidence>
<keyword evidence="1" id="KW-0472">Membrane</keyword>
<dbReference type="Pfam" id="PF10328">
    <property type="entry name" value="7TM_GPCR_Srx"/>
    <property type="match status" value="1"/>
</dbReference>
<evidence type="ECO:0000259" key="2">
    <source>
        <dbReference type="Pfam" id="PF10328"/>
    </source>
</evidence>
<proteinExistence type="predicted"/>
<protein>
    <recommendedName>
        <fullName evidence="2">7TM GPCR serpentine receptor class x (Srx) domain-containing protein</fullName>
    </recommendedName>
</protein>
<dbReference type="Gene3D" id="1.20.1070.10">
    <property type="entry name" value="Rhodopsin 7-helix transmembrane proteins"/>
    <property type="match status" value="1"/>
</dbReference>
<reference evidence="3" key="1">
    <citation type="submission" date="2021-06" db="EMBL/GenBank/DDBJ databases">
        <title>Parelaphostrongylus tenuis whole genome reference sequence.</title>
        <authorList>
            <person name="Garwood T.J."/>
            <person name="Larsen P.A."/>
            <person name="Fountain-Jones N.M."/>
            <person name="Garbe J.R."/>
            <person name="Macchietto M.G."/>
            <person name="Kania S.A."/>
            <person name="Gerhold R.W."/>
            <person name="Richards J.E."/>
            <person name="Wolf T.M."/>
        </authorList>
    </citation>
    <scope>NUCLEOTIDE SEQUENCE</scope>
    <source>
        <strain evidence="3">MNPRO001-30</strain>
        <tissue evidence="3">Meninges</tissue>
    </source>
</reference>
<feature type="domain" description="7TM GPCR serpentine receptor class x (Srx)" evidence="2">
    <location>
        <begin position="25"/>
        <end position="78"/>
    </location>
</feature>
<dbReference type="InterPro" id="IPR019430">
    <property type="entry name" value="7TM_GPCR_serpentine_rcpt_Srx"/>
</dbReference>
<dbReference type="SUPFAM" id="SSF81321">
    <property type="entry name" value="Family A G protein-coupled receptor-like"/>
    <property type="match status" value="1"/>
</dbReference>
<dbReference type="PANTHER" id="PTHR23017:SF3">
    <property type="entry name" value="G-PROTEIN COUPLED RECEPTORS FAMILY 1 PROFILE DOMAIN-CONTAINING PROTEIN"/>
    <property type="match status" value="1"/>
</dbReference>
<keyword evidence="1" id="KW-1133">Transmembrane helix</keyword>
<sequence length="78" mass="8284">MTSLSSKPVFIRSENIAASTIMAVMGVFGLVSNGAAVLAVRYNPALRNSFGLLCLSHTLANTGALLIFVFWITPITLL</sequence>
<name>A0AAD5WDD3_PARTN</name>
<gene>
    <name evidence="3" type="ORF">KIN20_027042</name>
</gene>
<evidence type="ECO:0000313" key="3">
    <source>
        <dbReference type="EMBL" id="KAJ1366394.1"/>
    </source>
</evidence>
<organism evidence="3 4">
    <name type="scientific">Parelaphostrongylus tenuis</name>
    <name type="common">Meningeal worm</name>
    <dbReference type="NCBI Taxonomy" id="148309"/>
    <lineage>
        <taxon>Eukaryota</taxon>
        <taxon>Metazoa</taxon>
        <taxon>Ecdysozoa</taxon>
        <taxon>Nematoda</taxon>
        <taxon>Chromadorea</taxon>
        <taxon>Rhabditida</taxon>
        <taxon>Rhabditina</taxon>
        <taxon>Rhabditomorpha</taxon>
        <taxon>Strongyloidea</taxon>
        <taxon>Metastrongylidae</taxon>
        <taxon>Parelaphostrongylus</taxon>
    </lineage>
</organism>
<evidence type="ECO:0000256" key="1">
    <source>
        <dbReference type="SAM" id="Phobius"/>
    </source>
</evidence>
<comment type="caution">
    <text evidence="3">The sequence shown here is derived from an EMBL/GenBank/DDBJ whole genome shotgun (WGS) entry which is preliminary data.</text>
</comment>
<keyword evidence="4" id="KW-1185">Reference proteome</keyword>
<dbReference type="PANTHER" id="PTHR23017">
    <property type="entry name" value="SERPENTINE RECEPTOR, CLASS X"/>
    <property type="match status" value="1"/>
</dbReference>
<accession>A0AAD5WDD3</accession>
<dbReference type="EMBL" id="JAHQIW010005541">
    <property type="protein sequence ID" value="KAJ1366394.1"/>
    <property type="molecule type" value="Genomic_DNA"/>
</dbReference>
<feature type="transmembrane region" description="Helical" evidence="1">
    <location>
        <begin position="16"/>
        <end position="40"/>
    </location>
</feature>
<feature type="transmembrane region" description="Helical" evidence="1">
    <location>
        <begin position="52"/>
        <end position="72"/>
    </location>
</feature>
<keyword evidence="1" id="KW-0812">Transmembrane</keyword>